<evidence type="ECO:0000259" key="9">
    <source>
        <dbReference type="SMART" id="SM00911"/>
    </source>
</evidence>
<dbReference type="InterPro" id="IPR011102">
    <property type="entry name" value="Sig_transdc_His_kinase_HWE"/>
</dbReference>
<dbReference type="Pfam" id="PF02518">
    <property type="entry name" value="HATPase_c"/>
    <property type="match status" value="1"/>
</dbReference>
<dbReference type="InterPro" id="IPR035965">
    <property type="entry name" value="PAS-like_dom_sf"/>
</dbReference>
<keyword evidence="7 10" id="KW-0418">Kinase</keyword>
<dbReference type="PANTHER" id="PTHR41523:SF8">
    <property type="entry name" value="ETHYLENE RESPONSE SENSOR PROTEIN"/>
    <property type="match status" value="1"/>
</dbReference>
<reference evidence="11" key="1">
    <citation type="journal article" date="2019" name="Int. J. Syst. Evol. Microbiol.">
        <title>The Global Catalogue of Microorganisms (GCM) 10K type strain sequencing project: providing services to taxonomists for standard genome sequencing and annotation.</title>
        <authorList>
            <consortium name="The Broad Institute Genomics Platform"/>
            <consortium name="The Broad Institute Genome Sequencing Center for Infectious Disease"/>
            <person name="Wu L."/>
            <person name="Ma J."/>
        </authorList>
    </citation>
    <scope>NUCLEOTIDE SEQUENCE [LARGE SCALE GENOMIC DNA]</scope>
    <source>
        <strain evidence="11">NBRC 101365</strain>
    </source>
</reference>
<organism evidence="10 11">
    <name type="scientific">Labrys miyagiensis</name>
    <dbReference type="NCBI Taxonomy" id="346912"/>
    <lineage>
        <taxon>Bacteria</taxon>
        <taxon>Pseudomonadati</taxon>
        <taxon>Pseudomonadota</taxon>
        <taxon>Alphaproteobacteria</taxon>
        <taxon>Hyphomicrobiales</taxon>
        <taxon>Xanthobacteraceae</taxon>
        <taxon>Labrys</taxon>
    </lineage>
</organism>
<comment type="caution">
    <text evidence="10">The sequence shown here is derived from an EMBL/GenBank/DDBJ whole genome shotgun (WGS) entry which is preliminary data.</text>
</comment>
<dbReference type="Pfam" id="PF13188">
    <property type="entry name" value="PAS_8"/>
    <property type="match status" value="1"/>
</dbReference>
<dbReference type="Pfam" id="PF07568">
    <property type="entry name" value="HisKA_2"/>
    <property type="match status" value="1"/>
</dbReference>
<dbReference type="InterPro" id="IPR036890">
    <property type="entry name" value="HATPase_C_sf"/>
</dbReference>
<dbReference type="InterPro" id="IPR011495">
    <property type="entry name" value="Sig_transdc_His_kin_sub2_dim/P"/>
</dbReference>
<dbReference type="EC" id="2.7.13.3" evidence="2"/>
<dbReference type="Gene3D" id="3.30.565.10">
    <property type="entry name" value="Histidine kinase-like ATPase, C-terminal domain"/>
    <property type="match status" value="1"/>
</dbReference>
<evidence type="ECO:0000256" key="8">
    <source>
        <dbReference type="ARBA" id="ARBA00022840"/>
    </source>
</evidence>
<evidence type="ECO:0000256" key="2">
    <source>
        <dbReference type="ARBA" id="ARBA00012438"/>
    </source>
</evidence>
<comment type="catalytic activity">
    <reaction evidence="1">
        <text>ATP + protein L-histidine = ADP + protein N-phospho-L-histidine.</text>
        <dbReference type="EC" id="2.7.13.3"/>
    </reaction>
</comment>
<evidence type="ECO:0000256" key="5">
    <source>
        <dbReference type="ARBA" id="ARBA00022679"/>
    </source>
</evidence>
<keyword evidence="4" id="KW-0597">Phosphoprotein</keyword>
<keyword evidence="6" id="KW-0547">Nucleotide-binding</keyword>
<name>A0ABQ6CQQ6_9HYPH</name>
<accession>A0ABQ6CQQ6</accession>
<evidence type="ECO:0000313" key="11">
    <source>
        <dbReference type="Proteomes" id="UP001156882"/>
    </source>
</evidence>
<gene>
    <name evidence="10" type="ORF">GCM10007874_40460</name>
</gene>
<dbReference type="SUPFAM" id="SSF55785">
    <property type="entry name" value="PYP-like sensor domain (PAS domain)"/>
    <property type="match status" value="1"/>
</dbReference>
<evidence type="ECO:0000256" key="1">
    <source>
        <dbReference type="ARBA" id="ARBA00000085"/>
    </source>
</evidence>
<proteinExistence type="predicted"/>
<dbReference type="InterPro" id="IPR003594">
    <property type="entry name" value="HATPase_dom"/>
</dbReference>
<dbReference type="Proteomes" id="UP001156882">
    <property type="component" value="Unassembled WGS sequence"/>
</dbReference>
<evidence type="ECO:0000313" key="10">
    <source>
        <dbReference type="EMBL" id="GLS21029.1"/>
    </source>
</evidence>
<evidence type="ECO:0000256" key="7">
    <source>
        <dbReference type="ARBA" id="ARBA00022777"/>
    </source>
</evidence>
<dbReference type="Gene3D" id="3.30.450.20">
    <property type="entry name" value="PAS domain"/>
    <property type="match status" value="2"/>
</dbReference>
<protein>
    <recommendedName>
        <fullName evidence="3">Blue-light-activated histidine kinase</fullName>
        <ecNumber evidence="2">2.7.13.3</ecNumber>
    </recommendedName>
</protein>
<evidence type="ECO:0000256" key="6">
    <source>
        <dbReference type="ARBA" id="ARBA00022741"/>
    </source>
</evidence>
<dbReference type="SMART" id="SM00911">
    <property type="entry name" value="HWE_HK"/>
    <property type="match status" value="1"/>
</dbReference>
<keyword evidence="5" id="KW-0808">Transferase</keyword>
<evidence type="ECO:0000256" key="4">
    <source>
        <dbReference type="ARBA" id="ARBA00022553"/>
    </source>
</evidence>
<keyword evidence="11" id="KW-1185">Reference proteome</keyword>
<dbReference type="SUPFAM" id="SSF55874">
    <property type="entry name" value="ATPase domain of HSP90 chaperone/DNA topoisomerase II/histidine kinase"/>
    <property type="match status" value="1"/>
</dbReference>
<evidence type="ECO:0000256" key="3">
    <source>
        <dbReference type="ARBA" id="ARBA00021740"/>
    </source>
</evidence>
<feature type="domain" description="Signal transduction histidine kinase HWE region" evidence="9">
    <location>
        <begin position="175"/>
        <end position="261"/>
    </location>
</feature>
<sequence>MRAPEPMLSCDQDKADEFMIDDETKVEQVEQLLATLDTPETLEDERFKLFLDQMPIAIAIAEMEPAERIIYTNLSFEQLSQKSAADIIGRSWNSFDWTANEPLLSVAVIQGQDNLGIFSIASSKTPVNVWSNIIEDEDGVPKFRLVALAAVDRPDKSGSADLVKQLQHKDTLLREIQHRVKNNLQMITALIRMEARRLPEEGVTFDRLAGRVEALALLYQSLSEQGVADEIDLGVYLSQVASALMRAQAVEGIRLDLKVDTWPVSINVAMPTGLVVNELLMNALKHGFKGREGGTITLHSLVDATGCRVVIADDGLGLSEGEEWPKRGKLSYLILQSLRENAKAKVEVQSRPGGGMRVTISFARHAAAADIQANDPTGA</sequence>
<keyword evidence="8" id="KW-0067">ATP-binding</keyword>
<dbReference type="InterPro" id="IPR000014">
    <property type="entry name" value="PAS"/>
</dbReference>
<dbReference type="GO" id="GO:0016301">
    <property type="term" value="F:kinase activity"/>
    <property type="evidence" value="ECO:0007669"/>
    <property type="project" value="UniProtKB-KW"/>
</dbReference>
<dbReference type="PANTHER" id="PTHR41523">
    <property type="entry name" value="TWO-COMPONENT SYSTEM SENSOR PROTEIN"/>
    <property type="match status" value="1"/>
</dbReference>
<dbReference type="EMBL" id="BSPC01000039">
    <property type="protein sequence ID" value="GLS21029.1"/>
    <property type="molecule type" value="Genomic_DNA"/>
</dbReference>